<name>A0A7S6VY04_9GAMM</name>
<dbReference type="GO" id="GO:0003677">
    <property type="term" value="F:DNA binding"/>
    <property type="evidence" value="ECO:0007669"/>
    <property type="project" value="InterPro"/>
</dbReference>
<keyword evidence="3" id="KW-1185">Reference proteome</keyword>
<sequence length="315" mass="35126">MNAPVNTNQVATPQVNPVQQYFKDQGALKKIQSILGEKAKSFVTTVLQLTATNSQLASANPETVYAAAVTAATLDLPVNPNFGFAYILPYNVNKKCKANGWKDEWHTEAQLQIGYKGFIQLALRSNQFKSINVCPVFYGDTNEMIMSRLTSLFPPRVDGGQIVGYVAWFKLLDGFEAHENMTLDELKNHAYNYSKTYKKAVDDDKNYSTWHQNFDAMSKKTVLKKLLTHWAPLSVDLQKAIDSDQAVMRTVNGEQAPDYIDNKSVVTPIEAPKLVLLDGEFNDLLEQLNAGAIDKAYISNSYELTDAQKVAVEAQ</sequence>
<dbReference type="Proteomes" id="UP000593966">
    <property type="component" value="Chromosome"/>
</dbReference>
<dbReference type="InterPro" id="IPR018330">
    <property type="entry name" value="RecT_fam"/>
</dbReference>
<dbReference type="Pfam" id="PF03837">
    <property type="entry name" value="RecT"/>
    <property type="match status" value="1"/>
</dbReference>
<organism evidence="2 3">
    <name type="scientific">Acinetobacter piscicola</name>
    <dbReference type="NCBI Taxonomy" id="2006115"/>
    <lineage>
        <taxon>Bacteria</taxon>
        <taxon>Pseudomonadati</taxon>
        <taxon>Pseudomonadota</taxon>
        <taxon>Gammaproteobacteria</taxon>
        <taxon>Moraxellales</taxon>
        <taxon>Moraxellaceae</taxon>
        <taxon>Acinetobacter</taxon>
    </lineage>
</organism>
<evidence type="ECO:0000313" key="2">
    <source>
        <dbReference type="EMBL" id="QOW46961.1"/>
    </source>
</evidence>
<dbReference type="EMBL" id="CP048659">
    <property type="protein sequence ID" value="QOW46481.1"/>
    <property type="molecule type" value="Genomic_DNA"/>
</dbReference>
<protein>
    <submittedName>
        <fullName evidence="2">Recombinase</fullName>
    </submittedName>
</protein>
<evidence type="ECO:0000313" key="1">
    <source>
        <dbReference type="EMBL" id="QOW46481.1"/>
    </source>
</evidence>
<reference evidence="2 3" key="1">
    <citation type="submission" date="2020-02" db="EMBL/GenBank/DDBJ databases">
        <title>Tigecycline-resistant Acinetobacter species from pigs and migratory birds.</title>
        <authorList>
            <person name="Chen C."/>
            <person name="Sun J."/>
            <person name="Liao X.-P."/>
            <person name="Liu Y.-H."/>
        </authorList>
    </citation>
    <scope>NUCLEOTIDE SEQUENCE [LARGE SCALE GENOMIC DNA]</scope>
    <source>
        <strain evidence="2 3">YH12207_T</strain>
    </source>
</reference>
<dbReference type="NCBIfam" id="TIGR00616">
    <property type="entry name" value="rect"/>
    <property type="match status" value="1"/>
</dbReference>
<dbReference type="AlphaFoldDB" id="A0A7S6VY04"/>
<dbReference type="InterPro" id="IPR004590">
    <property type="entry name" value="ssDNA_annealing_RecT"/>
</dbReference>
<dbReference type="GO" id="GO:0006259">
    <property type="term" value="P:DNA metabolic process"/>
    <property type="evidence" value="ECO:0007669"/>
    <property type="project" value="InterPro"/>
</dbReference>
<dbReference type="RefSeq" id="WP_180047962.1">
    <property type="nucleotide sequence ID" value="NZ_CP048659.1"/>
</dbReference>
<accession>A0A7S6VY04</accession>
<gene>
    <name evidence="1" type="ORF">G0028_11575</name>
    <name evidence="2" type="ORF">G0028_14260</name>
</gene>
<dbReference type="EMBL" id="CP048659">
    <property type="protein sequence ID" value="QOW46961.1"/>
    <property type="molecule type" value="Genomic_DNA"/>
</dbReference>
<evidence type="ECO:0000313" key="3">
    <source>
        <dbReference type="Proteomes" id="UP000593966"/>
    </source>
</evidence>
<proteinExistence type="predicted"/>